<dbReference type="AlphaFoldDB" id="A0A6J4JPP3"/>
<accession>A0A6J4JPP3</accession>
<reference evidence="1" key="1">
    <citation type="submission" date="2020-02" db="EMBL/GenBank/DDBJ databases">
        <authorList>
            <person name="Meier V. D."/>
        </authorList>
    </citation>
    <scope>NUCLEOTIDE SEQUENCE</scope>
    <source>
        <strain evidence="1">AVDCRST_MAG93</strain>
    </source>
</reference>
<sequence>WLPLRWSLLDIAGSSCANLCQRSANPELHPRTGLLIQVLPLSGSRRACRSRELKRLH</sequence>
<organism evidence="1">
    <name type="scientific">uncultured Chloroflexia bacterium</name>
    <dbReference type="NCBI Taxonomy" id="1672391"/>
    <lineage>
        <taxon>Bacteria</taxon>
        <taxon>Bacillati</taxon>
        <taxon>Chloroflexota</taxon>
        <taxon>Chloroflexia</taxon>
        <taxon>environmental samples</taxon>
    </lineage>
</organism>
<protein>
    <submittedName>
        <fullName evidence="1">Uncharacterized protein</fullName>
    </submittedName>
</protein>
<feature type="non-terminal residue" evidence="1">
    <location>
        <position position="1"/>
    </location>
</feature>
<proteinExistence type="predicted"/>
<evidence type="ECO:0000313" key="1">
    <source>
        <dbReference type="EMBL" id="CAA9284153.1"/>
    </source>
</evidence>
<feature type="non-terminal residue" evidence="1">
    <location>
        <position position="57"/>
    </location>
</feature>
<name>A0A6J4JPP3_9CHLR</name>
<gene>
    <name evidence="1" type="ORF">AVDCRST_MAG93-3405</name>
</gene>
<dbReference type="EMBL" id="CADCTR010001160">
    <property type="protein sequence ID" value="CAA9284153.1"/>
    <property type="molecule type" value="Genomic_DNA"/>
</dbReference>